<sequence length="621" mass="70497">MVDVSVSTDACPGIKLAWPLDFPFSSYPWQRHEDPSELGYEFSAVDCGRDFYVRSLKCFRTVSDDGNPCLECRAASKDIARLAELARSAPRHTSHRFLTRQQLDGLLSERNASLNTLKLKVRLYDHDYCYDIDKVFLQILNYGRKCARTIRRQDDFNRFVMAVASNDVPRLQQLVRQGLKERVSILKLVNRIEASLDDVYHARGYSSKDHDISMLVFRLGGRKLLYALNHHISIPSLRTLRRHMHFTRLMPSLGQPTSQEITFNMTEIFGCKIKDWDTPLPRHVKYSSGMSIFWDEVSQEEVSCYFPHADAIGGLCREHSHRVDKRLTTFDSAEAVATALADGTVHYGKEASVIALGSFGTSLRGAFPVVFSPTCKSETPQQSADLLHRVIDCWRDNYADEVGPIWSFASDGDAGRRAMVYQLFMKHQIGEDHHLYKYLGQMSGLNLCVGDGDITADFDWKHLLKRFGRLLRTTQGIIVGDTVINHEILAAHLRDHPELSELEVQRLLNPADAQDVPRAVSFLQAVYSISSLPRDGCSPTQLHERRIIGVIGQTLNAFMDPFIRPSWNITQQITSLSKYAHLAFALFRAYGTSFMPHQLYGDTQTSVKNIVFCIAKQQELD</sequence>
<proteinExistence type="predicted"/>
<name>M2Q2M0_CERS8</name>
<dbReference type="OrthoDB" id="2691851at2759"/>
<dbReference type="Proteomes" id="UP000016930">
    <property type="component" value="Unassembled WGS sequence"/>
</dbReference>
<evidence type="ECO:0000313" key="2">
    <source>
        <dbReference type="Proteomes" id="UP000016930"/>
    </source>
</evidence>
<keyword evidence="2" id="KW-1185">Reference proteome</keyword>
<dbReference type="HOGENOM" id="CLU_017008_1_0_1"/>
<reference evidence="1 2" key="1">
    <citation type="journal article" date="2012" name="Proc. Natl. Acad. Sci. U.S.A.">
        <title>Comparative genomics of Ceriporiopsis subvermispora and Phanerochaete chrysosporium provide insight into selective ligninolysis.</title>
        <authorList>
            <person name="Fernandez-Fueyo E."/>
            <person name="Ruiz-Duenas F.J."/>
            <person name="Ferreira P."/>
            <person name="Floudas D."/>
            <person name="Hibbett D.S."/>
            <person name="Canessa P."/>
            <person name="Larrondo L.F."/>
            <person name="James T.Y."/>
            <person name="Seelenfreund D."/>
            <person name="Lobos S."/>
            <person name="Polanco R."/>
            <person name="Tello M."/>
            <person name="Honda Y."/>
            <person name="Watanabe T."/>
            <person name="Watanabe T."/>
            <person name="Ryu J.S."/>
            <person name="Kubicek C.P."/>
            <person name="Schmoll M."/>
            <person name="Gaskell J."/>
            <person name="Hammel K.E."/>
            <person name="St John F.J."/>
            <person name="Vanden Wymelenberg A."/>
            <person name="Sabat G."/>
            <person name="Splinter BonDurant S."/>
            <person name="Syed K."/>
            <person name="Yadav J.S."/>
            <person name="Doddapaneni H."/>
            <person name="Subramanian V."/>
            <person name="Lavin J.L."/>
            <person name="Oguiza J.A."/>
            <person name="Perez G."/>
            <person name="Pisabarro A.G."/>
            <person name="Ramirez L."/>
            <person name="Santoyo F."/>
            <person name="Master E."/>
            <person name="Coutinho P.M."/>
            <person name="Henrissat B."/>
            <person name="Lombard V."/>
            <person name="Magnuson J.K."/>
            <person name="Kuees U."/>
            <person name="Hori C."/>
            <person name="Igarashi K."/>
            <person name="Samejima M."/>
            <person name="Held B.W."/>
            <person name="Barry K.W."/>
            <person name="LaButti K.M."/>
            <person name="Lapidus A."/>
            <person name="Lindquist E.A."/>
            <person name="Lucas S.M."/>
            <person name="Riley R."/>
            <person name="Salamov A.A."/>
            <person name="Hoffmeister D."/>
            <person name="Schwenk D."/>
            <person name="Hadar Y."/>
            <person name="Yarden O."/>
            <person name="de Vries R.P."/>
            <person name="Wiebenga A."/>
            <person name="Stenlid J."/>
            <person name="Eastwood D."/>
            <person name="Grigoriev I.V."/>
            <person name="Berka R.M."/>
            <person name="Blanchette R.A."/>
            <person name="Kersten P."/>
            <person name="Martinez A.T."/>
            <person name="Vicuna R."/>
            <person name="Cullen D."/>
        </authorList>
    </citation>
    <scope>NUCLEOTIDE SEQUENCE [LARGE SCALE GENOMIC DNA]</scope>
    <source>
        <strain evidence="1 2">B</strain>
    </source>
</reference>
<protein>
    <submittedName>
        <fullName evidence="1">Uncharacterized protein</fullName>
    </submittedName>
</protein>
<gene>
    <name evidence="1" type="ORF">CERSUDRAFT_60567</name>
</gene>
<organism evidence="1 2">
    <name type="scientific">Ceriporiopsis subvermispora (strain B)</name>
    <name type="common">White-rot fungus</name>
    <name type="synonym">Gelatoporia subvermispora</name>
    <dbReference type="NCBI Taxonomy" id="914234"/>
    <lineage>
        <taxon>Eukaryota</taxon>
        <taxon>Fungi</taxon>
        <taxon>Dikarya</taxon>
        <taxon>Basidiomycota</taxon>
        <taxon>Agaricomycotina</taxon>
        <taxon>Agaricomycetes</taxon>
        <taxon>Polyporales</taxon>
        <taxon>Gelatoporiaceae</taxon>
        <taxon>Gelatoporia</taxon>
    </lineage>
</organism>
<evidence type="ECO:0000313" key="1">
    <source>
        <dbReference type="EMBL" id="EMD31048.1"/>
    </source>
</evidence>
<dbReference type="EMBL" id="KB445825">
    <property type="protein sequence ID" value="EMD31048.1"/>
    <property type="molecule type" value="Genomic_DNA"/>
</dbReference>
<dbReference type="AlphaFoldDB" id="M2Q2M0"/>
<feature type="non-terminal residue" evidence="1">
    <location>
        <position position="1"/>
    </location>
</feature>
<accession>M2Q2M0</accession>